<organism evidence="1">
    <name type="scientific">viral metagenome</name>
    <dbReference type="NCBI Taxonomy" id="1070528"/>
    <lineage>
        <taxon>unclassified sequences</taxon>
        <taxon>metagenomes</taxon>
        <taxon>organismal metagenomes</taxon>
    </lineage>
</organism>
<accession>A0A6M3LEU7</accession>
<dbReference type="EMBL" id="MT143043">
    <property type="protein sequence ID" value="QJA92162.1"/>
    <property type="molecule type" value="Genomic_DNA"/>
</dbReference>
<gene>
    <name evidence="1" type="ORF">MM415B04834_0004</name>
</gene>
<evidence type="ECO:0000313" key="1">
    <source>
        <dbReference type="EMBL" id="QJA92162.1"/>
    </source>
</evidence>
<name>A0A6M3LEU7_9ZZZZ</name>
<sequence length="145" mass="16476">MANERAGLFAGLLAIIGILFGDEKIESLKVRSKVGRFGVRFHKYGVDASWMTEEGKEIILKNVIMGKSKKIDCELRMAYRQGDVVQYSIVKGLPKNKPVYQQPDMVTFCFQRRVDGPRAKVILREMKSGFRKFYLVSQVSAEVPV</sequence>
<reference evidence="1" key="1">
    <citation type="submission" date="2020-03" db="EMBL/GenBank/DDBJ databases">
        <title>The deep terrestrial virosphere.</title>
        <authorList>
            <person name="Holmfeldt K."/>
            <person name="Nilsson E."/>
            <person name="Simone D."/>
            <person name="Lopez-Fernandez M."/>
            <person name="Wu X."/>
            <person name="de Brujin I."/>
            <person name="Lundin D."/>
            <person name="Andersson A."/>
            <person name="Bertilsson S."/>
            <person name="Dopson M."/>
        </authorList>
    </citation>
    <scope>NUCLEOTIDE SEQUENCE</scope>
    <source>
        <strain evidence="1">MM415B04834</strain>
    </source>
</reference>
<protein>
    <submittedName>
        <fullName evidence="1">Uncharacterized protein</fullName>
    </submittedName>
</protein>
<dbReference type="AlphaFoldDB" id="A0A6M3LEU7"/>
<proteinExistence type="predicted"/>